<dbReference type="InterPro" id="IPR014306">
    <property type="entry name" value="Hydroxyisourate_hydrolase"/>
</dbReference>
<dbReference type="PANTHER" id="PTHR10395">
    <property type="entry name" value="URICASE AND TRANSTHYRETIN-RELATED"/>
    <property type="match status" value="1"/>
</dbReference>
<comment type="function">
    <text evidence="2">Catalyzes the hydrolysis of 5-hydroxyisourate (HIU) to 2-oxo-4-hydroxy-4-carboxy-5-ureidoimidazoline (OHCU).</text>
</comment>
<evidence type="ECO:0000313" key="10">
    <source>
        <dbReference type="EMBL" id="KAK3173474.1"/>
    </source>
</evidence>
<dbReference type="InterPro" id="IPR023418">
    <property type="entry name" value="Thyroxine_BS"/>
</dbReference>
<comment type="subunit">
    <text evidence="4 7">Homotetramer.</text>
</comment>
<comment type="catalytic activity">
    <reaction evidence="1 7">
        <text>5-hydroxyisourate + H2O = 5-hydroxy-2-oxo-4-ureido-2,5-dihydro-1H-imidazole-5-carboxylate + H(+)</text>
        <dbReference type="Rhea" id="RHEA:23736"/>
        <dbReference type="ChEBI" id="CHEBI:15377"/>
        <dbReference type="ChEBI" id="CHEBI:15378"/>
        <dbReference type="ChEBI" id="CHEBI:18072"/>
        <dbReference type="ChEBI" id="CHEBI:58639"/>
        <dbReference type="EC" id="3.5.2.17"/>
    </reaction>
</comment>
<proteinExistence type="inferred from homology"/>
<dbReference type="GO" id="GO:0006144">
    <property type="term" value="P:purine nucleobase metabolic process"/>
    <property type="evidence" value="ECO:0007669"/>
    <property type="project" value="UniProtKB-KW"/>
</dbReference>
<dbReference type="GO" id="GO:0033971">
    <property type="term" value="F:hydroxyisourate hydrolase activity"/>
    <property type="evidence" value="ECO:0007669"/>
    <property type="project" value="UniProtKB-EC"/>
</dbReference>
<evidence type="ECO:0000256" key="2">
    <source>
        <dbReference type="ARBA" id="ARBA00002704"/>
    </source>
</evidence>
<comment type="caution">
    <text evidence="10">The sequence shown here is derived from an EMBL/GenBank/DDBJ whole genome shotgun (WGS) entry which is preliminary data.</text>
</comment>
<reference evidence="10" key="1">
    <citation type="submission" date="2022-11" db="EMBL/GenBank/DDBJ databases">
        <title>Chromosomal genome sequence assembly and mating type (MAT) locus characterization of the leprose asexual lichenized fungus Lepraria neglecta (Nyl.) Erichsen.</title>
        <authorList>
            <person name="Allen J.L."/>
            <person name="Pfeffer B."/>
        </authorList>
    </citation>
    <scope>NUCLEOTIDE SEQUENCE</scope>
    <source>
        <strain evidence="10">Allen 5258</strain>
    </source>
</reference>
<organism evidence="10 11">
    <name type="scientific">Lepraria neglecta</name>
    <dbReference type="NCBI Taxonomy" id="209136"/>
    <lineage>
        <taxon>Eukaryota</taxon>
        <taxon>Fungi</taxon>
        <taxon>Dikarya</taxon>
        <taxon>Ascomycota</taxon>
        <taxon>Pezizomycotina</taxon>
        <taxon>Lecanoromycetes</taxon>
        <taxon>OSLEUM clade</taxon>
        <taxon>Lecanoromycetidae</taxon>
        <taxon>Lecanorales</taxon>
        <taxon>Lecanorineae</taxon>
        <taxon>Stereocaulaceae</taxon>
        <taxon>Lepraria</taxon>
    </lineage>
</organism>
<dbReference type="EC" id="3.5.2.17" evidence="7"/>
<evidence type="ECO:0000256" key="8">
    <source>
        <dbReference type="SAM" id="MobiDB-lite"/>
    </source>
</evidence>
<dbReference type="Pfam" id="PF00576">
    <property type="entry name" value="Transthyretin"/>
    <property type="match status" value="1"/>
</dbReference>
<evidence type="ECO:0000256" key="1">
    <source>
        <dbReference type="ARBA" id="ARBA00001043"/>
    </source>
</evidence>
<dbReference type="AlphaFoldDB" id="A0AAD9Z8C3"/>
<sequence length="144" mass="15919">MENAGLASPQPSSTLPTAPPKDPITCHVLDQTTGLPAPSLSVSLTLLRPLGPSTPFKGITNKDGRITKWQAQEGPSLQDMLDNLDEHPSGRMVWVLKFETGQYWGEGNTFFPEVEVRFFVIPKEGHYHVPLLLGPWSYTTYRGS</sequence>
<dbReference type="InterPro" id="IPR036817">
    <property type="entry name" value="Transthyretin/HIU_hydrolase_sf"/>
</dbReference>
<evidence type="ECO:0000256" key="7">
    <source>
        <dbReference type="RuleBase" id="RU361270"/>
    </source>
</evidence>
<keyword evidence="5 7" id="KW-0659">Purine metabolism</keyword>
<evidence type="ECO:0000256" key="3">
    <source>
        <dbReference type="ARBA" id="ARBA00009850"/>
    </source>
</evidence>
<dbReference type="PROSITE" id="PS00768">
    <property type="entry name" value="TRANSTHYRETIN_1"/>
    <property type="match status" value="1"/>
</dbReference>
<evidence type="ECO:0000256" key="6">
    <source>
        <dbReference type="ARBA" id="ARBA00022801"/>
    </source>
</evidence>
<evidence type="ECO:0000256" key="5">
    <source>
        <dbReference type="ARBA" id="ARBA00022631"/>
    </source>
</evidence>
<dbReference type="CDD" id="cd05822">
    <property type="entry name" value="TLP_HIUase"/>
    <property type="match status" value="1"/>
</dbReference>
<feature type="region of interest" description="Disordered" evidence="8">
    <location>
        <begin position="1"/>
        <end position="22"/>
    </location>
</feature>
<keyword evidence="6 7" id="KW-0378">Hydrolase</keyword>
<comment type="similarity">
    <text evidence="3 7">Belongs to the transthyretin family. 5-hydroxyisourate hydrolase subfamily.</text>
</comment>
<evidence type="ECO:0000313" key="11">
    <source>
        <dbReference type="Proteomes" id="UP001276659"/>
    </source>
</evidence>
<evidence type="ECO:0000259" key="9">
    <source>
        <dbReference type="Pfam" id="PF00576"/>
    </source>
</evidence>
<accession>A0AAD9Z8C3</accession>
<dbReference type="EMBL" id="JASNWA010000007">
    <property type="protein sequence ID" value="KAK3173474.1"/>
    <property type="molecule type" value="Genomic_DNA"/>
</dbReference>
<dbReference type="NCBIfam" id="TIGR02962">
    <property type="entry name" value="hdxy_isourate"/>
    <property type="match status" value="1"/>
</dbReference>
<dbReference type="InterPro" id="IPR023416">
    <property type="entry name" value="Transthyretin/HIU_hydrolase_d"/>
</dbReference>
<dbReference type="Proteomes" id="UP001276659">
    <property type="component" value="Unassembled WGS sequence"/>
</dbReference>
<evidence type="ECO:0000256" key="4">
    <source>
        <dbReference type="ARBA" id="ARBA00011881"/>
    </source>
</evidence>
<dbReference type="Gene3D" id="2.60.40.180">
    <property type="entry name" value="Transthyretin/hydroxyisourate hydrolase domain"/>
    <property type="match status" value="1"/>
</dbReference>
<dbReference type="PANTHER" id="PTHR10395:SF7">
    <property type="entry name" value="5-HYDROXYISOURATE HYDROLASE"/>
    <property type="match status" value="1"/>
</dbReference>
<feature type="domain" description="Transthyretin/hydroxyisourate hydrolase" evidence="9">
    <location>
        <begin position="24"/>
        <end position="143"/>
    </location>
</feature>
<gene>
    <name evidence="10" type="ORF">OEA41_006803</name>
</gene>
<protein>
    <recommendedName>
        <fullName evidence="7">5-hydroxyisourate hydrolase</fullName>
        <shortName evidence="7">HIU hydrolase</shortName>
        <shortName evidence="7">HIUHase</shortName>
        <ecNumber evidence="7">3.5.2.17</ecNumber>
    </recommendedName>
</protein>
<dbReference type="SUPFAM" id="SSF49472">
    <property type="entry name" value="Transthyretin (synonym: prealbumin)"/>
    <property type="match status" value="1"/>
</dbReference>
<name>A0AAD9Z8C3_9LECA</name>
<keyword evidence="11" id="KW-1185">Reference proteome</keyword>